<reference evidence="1" key="2">
    <citation type="submission" date="2022-06" db="UniProtKB">
        <authorList>
            <consortium name="EnsemblMetazoa"/>
        </authorList>
    </citation>
    <scope>IDENTIFICATION</scope>
    <source>
        <strain evidence="1">PS312</strain>
    </source>
</reference>
<dbReference type="AlphaFoldDB" id="A0A454Y399"/>
<dbReference type="Proteomes" id="UP000005239">
    <property type="component" value="Unassembled WGS sequence"/>
</dbReference>
<proteinExistence type="predicted"/>
<organism evidence="1 2">
    <name type="scientific">Pristionchus pacificus</name>
    <name type="common">Parasitic nematode worm</name>
    <dbReference type="NCBI Taxonomy" id="54126"/>
    <lineage>
        <taxon>Eukaryota</taxon>
        <taxon>Metazoa</taxon>
        <taxon>Ecdysozoa</taxon>
        <taxon>Nematoda</taxon>
        <taxon>Chromadorea</taxon>
        <taxon>Rhabditida</taxon>
        <taxon>Rhabditina</taxon>
        <taxon>Diplogasteromorpha</taxon>
        <taxon>Diplogasteroidea</taxon>
        <taxon>Neodiplogasteridae</taxon>
        <taxon>Pristionchus</taxon>
    </lineage>
</organism>
<dbReference type="EnsemblMetazoa" id="PPA10510.1">
    <property type="protein sequence ID" value="PPA10510.1"/>
    <property type="gene ID" value="WBGene00100064"/>
</dbReference>
<evidence type="ECO:0000313" key="2">
    <source>
        <dbReference type="Proteomes" id="UP000005239"/>
    </source>
</evidence>
<accession>A0A454Y399</accession>
<gene>
    <name evidence="1" type="primary">WBGene00100064</name>
</gene>
<accession>A0A8R1Y9K5</accession>
<sequence length="180" mass="20964">MHRSRKSSKKQFRPIHTKTVSTRILPQQPRELGPLGLLLKPTATVEKSKLLSELEQQAERIRPMIIRCLKMKTDYLHFLRNGGHPRCSCTFKVGCHVLTREEMLVSNRLKVEFLAFFNCREVLTVDGEDWANDEEKDVLKKISQTFVFFEASQKRIQELDDEIGKIEEGRLPERAKETVL</sequence>
<reference evidence="2" key="1">
    <citation type="journal article" date="2008" name="Nat. Genet.">
        <title>The Pristionchus pacificus genome provides a unique perspective on nematode lifestyle and parasitism.</title>
        <authorList>
            <person name="Dieterich C."/>
            <person name="Clifton S.W."/>
            <person name="Schuster L.N."/>
            <person name="Chinwalla A."/>
            <person name="Delehaunty K."/>
            <person name="Dinkelacker I."/>
            <person name="Fulton L."/>
            <person name="Fulton R."/>
            <person name="Godfrey J."/>
            <person name="Minx P."/>
            <person name="Mitreva M."/>
            <person name="Roeseler W."/>
            <person name="Tian H."/>
            <person name="Witte H."/>
            <person name="Yang S.P."/>
            <person name="Wilson R.K."/>
            <person name="Sommer R.J."/>
        </authorList>
    </citation>
    <scope>NUCLEOTIDE SEQUENCE [LARGE SCALE GENOMIC DNA]</scope>
    <source>
        <strain evidence="2">PS312</strain>
    </source>
</reference>
<evidence type="ECO:0000313" key="1">
    <source>
        <dbReference type="EnsemblMetazoa" id="PPA10510.1"/>
    </source>
</evidence>
<keyword evidence="2" id="KW-1185">Reference proteome</keyword>
<protein>
    <submittedName>
        <fullName evidence="1">Uncharacterized protein</fullName>
    </submittedName>
</protein>
<name>A0A454Y399_PRIPA</name>